<dbReference type="Pfam" id="PF01300">
    <property type="entry name" value="Sua5_yciO_yrdC"/>
    <property type="match status" value="1"/>
</dbReference>
<dbReference type="PANTHER" id="PTHR17490">
    <property type="entry name" value="SUA5"/>
    <property type="match status" value="1"/>
</dbReference>
<evidence type="ECO:0000256" key="7">
    <source>
        <dbReference type="ARBA" id="ARBA00022695"/>
    </source>
</evidence>
<dbReference type="Proteomes" id="UP000030392">
    <property type="component" value="Unassembled WGS sequence"/>
</dbReference>
<dbReference type="GO" id="GO:0005524">
    <property type="term" value="F:ATP binding"/>
    <property type="evidence" value="ECO:0007669"/>
    <property type="project" value="UniProtKB-KW"/>
</dbReference>
<evidence type="ECO:0000256" key="2">
    <source>
        <dbReference type="ARBA" id="ARBA00007663"/>
    </source>
</evidence>
<dbReference type="SUPFAM" id="SSF55821">
    <property type="entry name" value="YrdC/RibB"/>
    <property type="match status" value="1"/>
</dbReference>
<comment type="caution">
    <text evidence="13">The sequence shown here is derived from an EMBL/GenBank/DDBJ whole genome shotgun (WGS) entry which is preliminary data.</text>
</comment>
<evidence type="ECO:0000256" key="10">
    <source>
        <dbReference type="ARBA" id="ARBA00029774"/>
    </source>
</evidence>
<evidence type="ECO:0000256" key="3">
    <source>
        <dbReference type="ARBA" id="ARBA00012584"/>
    </source>
</evidence>
<evidence type="ECO:0000256" key="1">
    <source>
        <dbReference type="ARBA" id="ARBA00004496"/>
    </source>
</evidence>
<keyword evidence="6" id="KW-0819">tRNA processing</keyword>
<keyword evidence="8" id="KW-0547">Nucleotide-binding</keyword>
<evidence type="ECO:0000256" key="11">
    <source>
        <dbReference type="ARBA" id="ARBA00048366"/>
    </source>
</evidence>
<dbReference type="GO" id="GO:0005737">
    <property type="term" value="C:cytoplasm"/>
    <property type="evidence" value="ECO:0007669"/>
    <property type="project" value="UniProtKB-SubCell"/>
</dbReference>
<keyword evidence="4" id="KW-0963">Cytoplasm</keyword>
<feature type="domain" description="YrdC-like" evidence="12">
    <location>
        <begin position="13"/>
        <end position="196"/>
    </location>
</feature>
<evidence type="ECO:0000313" key="14">
    <source>
        <dbReference type="Proteomes" id="UP000030392"/>
    </source>
</evidence>
<keyword evidence="5" id="KW-0808">Transferase</keyword>
<dbReference type="GO" id="GO:0008033">
    <property type="term" value="P:tRNA processing"/>
    <property type="evidence" value="ECO:0007669"/>
    <property type="project" value="UniProtKB-KW"/>
</dbReference>
<dbReference type="Gene3D" id="3.90.870.10">
    <property type="entry name" value="DHBP synthase"/>
    <property type="match status" value="1"/>
</dbReference>
<dbReference type="PANTHER" id="PTHR17490:SF16">
    <property type="entry name" value="THREONYLCARBAMOYL-AMP SYNTHASE"/>
    <property type="match status" value="1"/>
</dbReference>
<evidence type="ECO:0000256" key="5">
    <source>
        <dbReference type="ARBA" id="ARBA00022679"/>
    </source>
</evidence>
<evidence type="ECO:0000313" key="13">
    <source>
        <dbReference type="EMBL" id="KGG20362.1"/>
    </source>
</evidence>
<protein>
    <recommendedName>
        <fullName evidence="10">L-threonylcarbamoyladenylate synthase</fullName>
        <ecNumber evidence="3">2.7.7.87</ecNumber>
    </recommendedName>
    <alternativeName>
        <fullName evidence="10">L-threonylcarbamoyladenylate synthase</fullName>
    </alternativeName>
</protein>
<dbReference type="InterPro" id="IPR050156">
    <property type="entry name" value="TC-AMP_synthase_SUA5"/>
</dbReference>
<dbReference type="GO" id="GO:0061710">
    <property type="term" value="F:L-threonylcarbamoyladenylate synthase"/>
    <property type="evidence" value="ECO:0007669"/>
    <property type="project" value="UniProtKB-EC"/>
</dbReference>
<dbReference type="InterPro" id="IPR006070">
    <property type="entry name" value="Sua5-like_dom"/>
</dbReference>
<dbReference type="AlphaFoldDB" id="A0A0A2C4A3"/>
<comment type="catalytic activity">
    <reaction evidence="11">
        <text>L-threonine + hydrogencarbonate + ATP = L-threonylcarbamoyladenylate + diphosphate + H2O</text>
        <dbReference type="Rhea" id="RHEA:36407"/>
        <dbReference type="ChEBI" id="CHEBI:15377"/>
        <dbReference type="ChEBI" id="CHEBI:17544"/>
        <dbReference type="ChEBI" id="CHEBI:30616"/>
        <dbReference type="ChEBI" id="CHEBI:33019"/>
        <dbReference type="ChEBI" id="CHEBI:57926"/>
        <dbReference type="ChEBI" id="CHEBI:73682"/>
        <dbReference type="EC" id="2.7.7.87"/>
    </reaction>
</comment>
<dbReference type="RefSeq" id="WP_080725193.1">
    <property type="nucleotide sequence ID" value="NZ_CP138967.1"/>
</dbReference>
<dbReference type="PROSITE" id="PS51163">
    <property type="entry name" value="YRDC"/>
    <property type="match status" value="1"/>
</dbReference>
<evidence type="ECO:0000259" key="12">
    <source>
        <dbReference type="PROSITE" id="PS51163"/>
    </source>
</evidence>
<dbReference type="GO" id="GO:0003725">
    <property type="term" value="F:double-stranded RNA binding"/>
    <property type="evidence" value="ECO:0007669"/>
    <property type="project" value="InterPro"/>
</dbReference>
<dbReference type="InterPro" id="IPR017945">
    <property type="entry name" value="DHBP_synth_RibB-like_a/b_dom"/>
</dbReference>
<dbReference type="GO" id="GO:0000049">
    <property type="term" value="F:tRNA binding"/>
    <property type="evidence" value="ECO:0007669"/>
    <property type="project" value="TreeGrafter"/>
</dbReference>
<keyword evidence="9" id="KW-0067">ATP-binding</keyword>
<gene>
    <name evidence="13" type="ORF">EV03_1324</name>
</gene>
<evidence type="ECO:0000256" key="6">
    <source>
        <dbReference type="ARBA" id="ARBA00022694"/>
    </source>
</evidence>
<dbReference type="GO" id="GO:0006450">
    <property type="term" value="P:regulation of translational fidelity"/>
    <property type="evidence" value="ECO:0007669"/>
    <property type="project" value="TreeGrafter"/>
</dbReference>
<comment type="subcellular location">
    <subcellularLocation>
        <location evidence="1">Cytoplasm</location>
    </subcellularLocation>
</comment>
<proteinExistence type="inferred from homology"/>
<sequence>MQFVAENEMITQQFGIFDLALKLKKGSLALFPTDTLPALCSYPKYSKKIWTIKKRPSCKPLILMGGCSDDLFEFVHPCALEESLQLAKIYWPGALTMVLPTIGNFSKYLNGNSNSVGFRVPALRLARDFLMQTGPLATTSANISGETPVKDAMEASIQFPEIPILAPIPWPSSSGLASTVVEWKNGKWNLLRAGSVVLK</sequence>
<evidence type="ECO:0000256" key="9">
    <source>
        <dbReference type="ARBA" id="ARBA00022840"/>
    </source>
</evidence>
<evidence type="ECO:0000256" key="4">
    <source>
        <dbReference type="ARBA" id="ARBA00022490"/>
    </source>
</evidence>
<comment type="similarity">
    <text evidence="2">Belongs to the SUA5 family.</text>
</comment>
<dbReference type="EMBL" id="JNAX01000012">
    <property type="protein sequence ID" value="KGG20362.1"/>
    <property type="molecule type" value="Genomic_DNA"/>
</dbReference>
<keyword evidence="7" id="KW-0548">Nucleotidyltransferase</keyword>
<accession>A0A0A2C4A3</accession>
<reference evidence="14" key="1">
    <citation type="journal article" date="2014" name="Sci. Data">
        <title>Genomes of diverse isolates of the marine cyanobacterium Prochlorococcus.</title>
        <authorList>
            <person name="Biller S."/>
            <person name="Berube P."/>
            <person name="Thompson J."/>
            <person name="Kelly L."/>
            <person name="Roggensack S."/>
            <person name="Awad L."/>
            <person name="Roache-Johnson K."/>
            <person name="Ding H."/>
            <person name="Giovannoni S.J."/>
            <person name="Moore L.R."/>
            <person name="Chisholm S.W."/>
        </authorList>
    </citation>
    <scope>NUCLEOTIDE SEQUENCE [LARGE SCALE GENOMIC DNA]</scope>
    <source>
        <strain evidence="14">PAC1</strain>
    </source>
</reference>
<name>A0A0A2C4A3_PROMR</name>
<evidence type="ECO:0000256" key="8">
    <source>
        <dbReference type="ARBA" id="ARBA00022741"/>
    </source>
</evidence>
<dbReference type="EC" id="2.7.7.87" evidence="3"/>
<organism evidence="13 14">
    <name type="scientific">Prochlorococcus marinus str. PAC1</name>
    <dbReference type="NCBI Taxonomy" id="59924"/>
    <lineage>
        <taxon>Bacteria</taxon>
        <taxon>Bacillati</taxon>
        <taxon>Cyanobacteriota</taxon>
        <taxon>Cyanophyceae</taxon>
        <taxon>Synechococcales</taxon>
        <taxon>Prochlorococcaceae</taxon>
        <taxon>Prochlorococcus</taxon>
    </lineage>
</organism>